<dbReference type="Proteomes" id="UP000265520">
    <property type="component" value="Unassembled WGS sequence"/>
</dbReference>
<evidence type="ECO:0000313" key="2">
    <source>
        <dbReference type="Proteomes" id="UP000265520"/>
    </source>
</evidence>
<feature type="non-terminal residue" evidence="1">
    <location>
        <position position="59"/>
    </location>
</feature>
<dbReference type="EMBL" id="LXQA010157645">
    <property type="protein sequence ID" value="MCI27156.1"/>
    <property type="molecule type" value="Genomic_DNA"/>
</dbReference>
<accession>A0A392QUF8</accession>
<evidence type="ECO:0000313" key="1">
    <source>
        <dbReference type="EMBL" id="MCI27156.1"/>
    </source>
</evidence>
<feature type="non-terminal residue" evidence="1">
    <location>
        <position position="1"/>
    </location>
</feature>
<name>A0A392QUF8_9FABA</name>
<dbReference type="AlphaFoldDB" id="A0A392QUF8"/>
<sequence>ELQNEASKLQEIAEKAQLDAVKAEENVTNIMLLAEQAVAFELEATQRVNDAEIALQRAD</sequence>
<proteinExistence type="predicted"/>
<organism evidence="1 2">
    <name type="scientific">Trifolium medium</name>
    <dbReference type="NCBI Taxonomy" id="97028"/>
    <lineage>
        <taxon>Eukaryota</taxon>
        <taxon>Viridiplantae</taxon>
        <taxon>Streptophyta</taxon>
        <taxon>Embryophyta</taxon>
        <taxon>Tracheophyta</taxon>
        <taxon>Spermatophyta</taxon>
        <taxon>Magnoliopsida</taxon>
        <taxon>eudicotyledons</taxon>
        <taxon>Gunneridae</taxon>
        <taxon>Pentapetalae</taxon>
        <taxon>rosids</taxon>
        <taxon>fabids</taxon>
        <taxon>Fabales</taxon>
        <taxon>Fabaceae</taxon>
        <taxon>Papilionoideae</taxon>
        <taxon>50 kb inversion clade</taxon>
        <taxon>NPAAA clade</taxon>
        <taxon>Hologalegina</taxon>
        <taxon>IRL clade</taxon>
        <taxon>Trifolieae</taxon>
        <taxon>Trifolium</taxon>
    </lineage>
</organism>
<comment type="caution">
    <text evidence="1">The sequence shown here is derived from an EMBL/GenBank/DDBJ whole genome shotgun (WGS) entry which is preliminary data.</text>
</comment>
<protein>
    <submittedName>
        <fullName evidence="1">K(+) efflux antiporter 2 chloroplastic-like</fullName>
    </submittedName>
</protein>
<keyword evidence="2" id="KW-1185">Reference proteome</keyword>
<reference evidence="1 2" key="1">
    <citation type="journal article" date="2018" name="Front. Plant Sci.">
        <title>Red Clover (Trifolium pratense) and Zigzag Clover (T. medium) - A Picture of Genomic Similarities and Differences.</title>
        <authorList>
            <person name="Dluhosova J."/>
            <person name="Istvanek J."/>
            <person name="Nedelnik J."/>
            <person name="Repkova J."/>
        </authorList>
    </citation>
    <scope>NUCLEOTIDE SEQUENCE [LARGE SCALE GENOMIC DNA]</scope>
    <source>
        <strain evidence="2">cv. 10/8</strain>
        <tissue evidence="1">Leaf</tissue>
    </source>
</reference>